<comment type="caution">
    <text evidence="1">The sequence shown here is derived from an EMBL/GenBank/DDBJ whole genome shotgun (WGS) entry which is preliminary data.</text>
</comment>
<protein>
    <submittedName>
        <fullName evidence="1">Uncharacterized protein</fullName>
    </submittedName>
</protein>
<evidence type="ECO:0000313" key="2">
    <source>
        <dbReference type="Proteomes" id="UP000784294"/>
    </source>
</evidence>
<gene>
    <name evidence="1" type="ORF">PXEA_LOCUS14938</name>
</gene>
<dbReference type="AlphaFoldDB" id="A0A448WVV2"/>
<name>A0A448WVV2_9PLAT</name>
<proteinExistence type="predicted"/>
<dbReference type="Proteomes" id="UP000784294">
    <property type="component" value="Unassembled WGS sequence"/>
</dbReference>
<dbReference type="EMBL" id="CAAALY010051650">
    <property type="protein sequence ID" value="VEL21498.1"/>
    <property type="molecule type" value="Genomic_DNA"/>
</dbReference>
<keyword evidence="2" id="KW-1185">Reference proteome</keyword>
<organism evidence="1 2">
    <name type="scientific">Protopolystoma xenopodis</name>
    <dbReference type="NCBI Taxonomy" id="117903"/>
    <lineage>
        <taxon>Eukaryota</taxon>
        <taxon>Metazoa</taxon>
        <taxon>Spiralia</taxon>
        <taxon>Lophotrochozoa</taxon>
        <taxon>Platyhelminthes</taxon>
        <taxon>Monogenea</taxon>
        <taxon>Polyopisthocotylea</taxon>
        <taxon>Polystomatidea</taxon>
        <taxon>Polystomatidae</taxon>
        <taxon>Protopolystoma</taxon>
    </lineage>
</organism>
<accession>A0A448WVV2</accession>
<evidence type="ECO:0000313" key="1">
    <source>
        <dbReference type="EMBL" id="VEL21498.1"/>
    </source>
</evidence>
<reference evidence="1" key="1">
    <citation type="submission" date="2018-11" db="EMBL/GenBank/DDBJ databases">
        <authorList>
            <consortium name="Pathogen Informatics"/>
        </authorList>
    </citation>
    <scope>NUCLEOTIDE SEQUENCE</scope>
</reference>
<sequence>MFERDEALPKHPHNHLLDQKTSTAVLQPTLTMVTRRLVNIARIDAVMWADSDGWSGGVAYLRGWTNRGGHSEPGLAHALLNSNGGGDLESGTTISTCQICASHPHSESVKSSQTLRLRSAACYSVDQKSRLHSIRCQPNPLCTGLQRRCHRKST</sequence>